<proteinExistence type="predicted"/>
<sequence length="286" mass="33348">MTTKSKINTIKLQDTKIAYIKYGQGPVLIVLGGIMARIDSWMYVIDFLSQKFTVYFIELPGYGNSSPFNSEYSSERMGMIIKDFTQELKIEKFSIIGFSFGSFVSLFALKNIISKIDKVFLIAPCISYKVLNFNRPQLIFSRAAVNFFDNNNLQKLLMVLIKNKRFTEFFILIISRFSNKDIYSYKDMLASSLISMRTETINVLVKQIKEVLYLSPIDDLKDYNKKIYLGMSKQDQFLNYEITHKLLSEKFSNLEVFEFNLSNHQPLEPLSQEFLQKNFSHILENM</sequence>
<protein>
    <recommendedName>
        <fullName evidence="1">AB hydrolase-1 domain-containing protein</fullName>
    </recommendedName>
</protein>
<evidence type="ECO:0000313" key="3">
    <source>
        <dbReference type="Proteomes" id="UP000178615"/>
    </source>
</evidence>
<dbReference type="AlphaFoldDB" id="A0A1F4UKV5"/>
<dbReference type="SUPFAM" id="SSF53474">
    <property type="entry name" value="alpha/beta-Hydrolases"/>
    <property type="match status" value="1"/>
</dbReference>
<dbReference type="InterPro" id="IPR029058">
    <property type="entry name" value="AB_hydrolase_fold"/>
</dbReference>
<dbReference type="Pfam" id="PF00561">
    <property type="entry name" value="Abhydrolase_1"/>
    <property type="match status" value="1"/>
</dbReference>
<dbReference type="Gene3D" id="3.40.50.1820">
    <property type="entry name" value="alpha/beta hydrolase"/>
    <property type="match status" value="1"/>
</dbReference>
<dbReference type="PANTHER" id="PTHR46438">
    <property type="entry name" value="ALPHA/BETA-HYDROLASES SUPERFAMILY PROTEIN"/>
    <property type="match status" value="1"/>
</dbReference>
<evidence type="ECO:0000313" key="2">
    <source>
        <dbReference type="EMBL" id="OGC45601.1"/>
    </source>
</evidence>
<feature type="domain" description="AB hydrolase-1" evidence="1">
    <location>
        <begin position="26"/>
        <end position="262"/>
    </location>
</feature>
<gene>
    <name evidence="2" type="ORF">A2V49_03860</name>
</gene>
<comment type="caution">
    <text evidence="2">The sequence shown here is derived from an EMBL/GenBank/DDBJ whole genome shotgun (WGS) entry which is preliminary data.</text>
</comment>
<evidence type="ECO:0000259" key="1">
    <source>
        <dbReference type="Pfam" id="PF00561"/>
    </source>
</evidence>
<dbReference type="Proteomes" id="UP000178615">
    <property type="component" value="Unassembled WGS sequence"/>
</dbReference>
<dbReference type="InterPro" id="IPR000073">
    <property type="entry name" value="AB_hydrolase_1"/>
</dbReference>
<dbReference type="EMBL" id="MEUV01000026">
    <property type="protein sequence ID" value="OGC45601.1"/>
    <property type="molecule type" value="Genomic_DNA"/>
</dbReference>
<accession>A0A1F4UKV5</accession>
<organism evidence="2 3">
    <name type="scientific">candidate division WWE3 bacterium RBG_19FT_COMBO_34_6</name>
    <dbReference type="NCBI Taxonomy" id="1802612"/>
    <lineage>
        <taxon>Bacteria</taxon>
        <taxon>Katanobacteria</taxon>
    </lineage>
</organism>
<dbReference type="PANTHER" id="PTHR46438:SF11">
    <property type="entry name" value="LIPASE-RELATED"/>
    <property type="match status" value="1"/>
</dbReference>
<name>A0A1F4UKV5_UNCKA</name>
<reference evidence="2 3" key="1">
    <citation type="journal article" date="2016" name="Nat. Commun.">
        <title>Thousands of microbial genomes shed light on interconnected biogeochemical processes in an aquifer system.</title>
        <authorList>
            <person name="Anantharaman K."/>
            <person name="Brown C.T."/>
            <person name="Hug L.A."/>
            <person name="Sharon I."/>
            <person name="Castelle C.J."/>
            <person name="Probst A.J."/>
            <person name="Thomas B.C."/>
            <person name="Singh A."/>
            <person name="Wilkins M.J."/>
            <person name="Karaoz U."/>
            <person name="Brodie E.L."/>
            <person name="Williams K.H."/>
            <person name="Hubbard S.S."/>
            <person name="Banfield J.F."/>
        </authorList>
    </citation>
    <scope>NUCLEOTIDE SEQUENCE [LARGE SCALE GENOMIC DNA]</scope>
</reference>